<dbReference type="Pfam" id="PF00145">
    <property type="entry name" value="DNA_methylase"/>
    <property type="match status" value="1"/>
</dbReference>
<dbReference type="GO" id="GO:0044027">
    <property type="term" value="P:negative regulation of gene expression via chromosomal CpG island methylation"/>
    <property type="evidence" value="ECO:0007669"/>
    <property type="project" value="TreeGrafter"/>
</dbReference>
<dbReference type="InterPro" id="IPR018117">
    <property type="entry name" value="C5_DNA_meth_AS"/>
</dbReference>
<dbReference type="Gene3D" id="3.40.50.150">
    <property type="entry name" value="Vaccinia Virus protein VP39"/>
    <property type="match status" value="1"/>
</dbReference>
<evidence type="ECO:0000256" key="5">
    <source>
        <dbReference type="ARBA" id="ARBA00022691"/>
    </source>
</evidence>
<keyword evidence="6" id="KW-0238">DNA-binding</keyword>
<dbReference type="Gene3D" id="3.90.120.10">
    <property type="entry name" value="DNA Methylase, subunit A, domain 2"/>
    <property type="match status" value="1"/>
</dbReference>
<dbReference type="InterPro" id="IPR029063">
    <property type="entry name" value="SAM-dependent_MTases_sf"/>
</dbReference>
<dbReference type="SUPFAM" id="SSF53335">
    <property type="entry name" value="S-adenosyl-L-methionine-dependent methyltransferases"/>
    <property type="match status" value="1"/>
</dbReference>
<evidence type="ECO:0000313" key="12">
    <source>
        <dbReference type="Proteomes" id="UP000434172"/>
    </source>
</evidence>
<dbReference type="Gene3D" id="2.30.30.490">
    <property type="match status" value="2"/>
</dbReference>
<feature type="compositionally biased region" description="Low complexity" evidence="9">
    <location>
        <begin position="356"/>
        <end position="373"/>
    </location>
</feature>
<keyword evidence="4 8" id="KW-0808">Transferase</keyword>
<feature type="compositionally biased region" description="Low complexity" evidence="9">
    <location>
        <begin position="1148"/>
        <end position="1157"/>
    </location>
</feature>
<feature type="active site" evidence="8">
    <location>
        <position position="801"/>
    </location>
</feature>
<proteinExistence type="inferred from homology"/>
<evidence type="ECO:0000313" key="11">
    <source>
        <dbReference type="EMBL" id="KAF0328797.1"/>
    </source>
</evidence>
<comment type="similarity">
    <text evidence="8">Belongs to the class I-like SAM-binding methyltransferase superfamily. C5-methyltransferase family.</text>
</comment>
<name>A0A8H3WN11_9PEZI</name>
<dbReference type="AlphaFoldDB" id="A0A8H3WN11"/>
<feature type="region of interest" description="Disordered" evidence="9">
    <location>
        <begin position="1125"/>
        <end position="1173"/>
    </location>
</feature>
<evidence type="ECO:0000256" key="1">
    <source>
        <dbReference type="ARBA" id="ARBA00004123"/>
    </source>
</evidence>
<dbReference type="GO" id="GO:0003677">
    <property type="term" value="F:DNA binding"/>
    <property type="evidence" value="ECO:0007669"/>
    <property type="project" value="UniProtKB-KW"/>
</dbReference>
<dbReference type="PANTHER" id="PTHR10629:SF54">
    <property type="entry name" value="DNA METHYLTRANSFERASE DIM-2"/>
    <property type="match status" value="1"/>
</dbReference>
<evidence type="ECO:0000259" key="10">
    <source>
        <dbReference type="PROSITE" id="PS51038"/>
    </source>
</evidence>
<dbReference type="EMBL" id="WOWK01000015">
    <property type="protein sequence ID" value="KAF0328797.1"/>
    <property type="molecule type" value="Genomic_DNA"/>
</dbReference>
<keyword evidence="12" id="KW-1185">Reference proteome</keyword>
<dbReference type="EC" id="2.1.1.37" evidence="2"/>
<feature type="region of interest" description="Disordered" evidence="9">
    <location>
        <begin position="352"/>
        <end position="373"/>
    </location>
</feature>
<dbReference type="InterPro" id="IPR057215">
    <property type="entry name" value="DUF7893"/>
</dbReference>
<comment type="caution">
    <text evidence="11">The sequence shown here is derived from an EMBL/GenBank/DDBJ whole genome shotgun (WGS) entry which is preliminary data.</text>
</comment>
<dbReference type="GO" id="GO:0003682">
    <property type="term" value="F:chromatin binding"/>
    <property type="evidence" value="ECO:0007669"/>
    <property type="project" value="InterPro"/>
</dbReference>
<dbReference type="GO" id="GO:0003886">
    <property type="term" value="F:DNA (cytosine-5-)-methyltransferase activity"/>
    <property type="evidence" value="ECO:0007669"/>
    <property type="project" value="UniProtKB-EC"/>
</dbReference>
<dbReference type="PROSITE" id="PS51038">
    <property type="entry name" value="BAH"/>
    <property type="match status" value="2"/>
</dbReference>
<dbReference type="InterPro" id="IPR043151">
    <property type="entry name" value="BAH_sf"/>
</dbReference>
<evidence type="ECO:0000256" key="3">
    <source>
        <dbReference type="ARBA" id="ARBA00022603"/>
    </source>
</evidence>
<dbReference type="GO" id="GO:0032259">
    <property type="term" value="P:methylation"/>
    <property type="evidence" value="ECO:0007669"/>
    <property type="project" value="UniProtKB-KW"/>
</dbReference>
<dbReference type="InterPro" id="IPR001025">
    <property type="entry name" value="BAH_dom"/>
</dbReference>
<organism evidence="11 12">
    <name type="scientific">Colletotrichum asianum</name>
    <dbReference type="NCBI Taxonomy" id="702518"/>
    <lineage>
        <taxon>Eukaryota</taxon>
        <taxon>Fungi</taxon>
        <taxon>Dikarya</taxon>
        <taxon>Ascomycota</taxon>
        <taxon>Pezizomycotina</taxon>
        <taxon>Sordariomycetes</taxon>
        <taxon>Hypocreomycetidae</taxon>
        <taxon>Glomerellales</taxon>
        <taxon>Glomerellaceae</taxon>
        <taxon>Colletotrichum</taxon>
        <taxon>Colletotrichum gloeosporioides species complex</taxon>
    </lineage>
</organism>
<dbReference type="PANTHER" id="PTHR10629">
    <property type="entry name" value="CYTOSINE-SPECIFIC METHYLTRANSFERASE"/>
    <property type="match status" value="1"/>
</dbReference>
<dbReference type="PROSITE" id="PS00094">
    <property type="entry name" value="C5_MTASE_1"/>
    <property type="match status" value="1"/>
</dbReference>
<protein>
    <recommendedName>
        <fullName evidence="2">DNA (cytosine-5-)-methyltransferase</fullName>
        <ecNumber evidence="2">2.1.1.37</ecNumber>
    </recommendedName>
</protein>
<dbReference type="InterPro" id="IPR001525">
    <property type="entry name" value="C5_MeTfrase"/>
</dbReference>
<dbReference type="PROSITE" id="PS51679">
    <property type="entry name" value="SAM_MT_C5"/>
    <property type="match status" value="1"/>
</dbReference>
<reference evidence="11 12" key="1">
    <citation type="submission" date="2019-12" db="EMBL/GenBank/DDBJ databases">
        <title>A genome sequence resource for the geographically widespread anthracnose pathogen Colletotrichum asianum.</title>
        <authorList>
            <person name="Meng Y."/>
        </authorList>
    </citation>
    <scope>NUCLEOTIDE SEQUENCE [LARGE SCALE GENOMIC DNA]</scope>
    <source>
        <strain evidence="11 12">ICMP 18580</strain>
    </source>
</reference>
<feature type="compositionally biased region" description="Polar residues" evidence="9">
    <location>
        <begin position="1127"/>
        <end position="1142"/>
    </location>
</feature>
<dbReference type="Proteomes" id="UP000434172">
    <property type="component" value="Unassembled WGS sequence"/>
</dbReference>
<gene>
    <name evidence="11" type="ORF">GQ607_003822</name>
</gene>
<evidence type="ECO:0000256" key="4">
    <source>
        <dbReference type="ARBA" id="ARBA00022679"/>
    </source>
</evidence>
<dbReference type="InterPro" id="IPR050390">
    <property type="entry name" value="C5-Methyltransferase"/>
</dbReference>
<dbReference type="GO" id="GO:0005634">
    <property type="term" value="C:nucleus"/>
    <property type="evidence" value="ECO:0007669"/>
    <property type="project" value="UniProtKB-SubCell"/>
</dbReference>
<keyword evidence="5 8" id="KW-0949">S-adenosyl-L-methionine</keyword>
<evidence type="ECO:0000256" key="7">
    <source>
        <dbReference type="ARBA" id="ARBA00023242"/>
    </source>
</evidence>
<evidence type="ECO:0000256" key="9">
    <source>
        <dbReference type="SAM" id="MobiDB-lite"/>
    </source>
</evidence>
<dbReference type="PRINTS" id="PR00105">
    <property type="entry name" value="C5METTRFRASE"/>
</dbReference>
<dbReference type="OrthoDB" id="5376140at2759"/>
<feature type="domain" description="BAH" evidence="10">
    <location>
        <begin position="584"/>
        <end position="699"/>
    </location>
</feature>
<dbReference type="Pfam" id="PF25423">
    <property type="entry name" value="DUF7893"/>
    <property type="match status" value="1"/>
</dbReference>
<evidence type="ECO:0000256" key="6">
    <source>
        <dbReference type="ARBA" id="ARBA00023125"/>
    </source>
</evidence>
<accession>A0A8H3WN11</accession>
<feature type="domain" description="BAH" evidence="10">
    <location>
        <begin position="439"/>
        <end position="569"/>
    </location>
</feature>
<evidence type="ECO:0000256" key="8">
    <source>
        <dbReference type="PROSITE-ProRule" id="PRU01016"/>
    </source>
</evidence>
<sequence>MPGLIEDYEDELGNLLVADYDEGQDWEAADDLAKIENREILQVSENPVVANPSDDAPVLQEFHGHAQTVFLPPDFQPATNISVDLPPSTLISPRYLYQGQELPAPVDREFRVVQKLLEEHRRTSEGGDDFIDFELDQFTVYTEPYMGGLTEAYEKMRYPAEMRPLQHLSIKPGCTVMYVDGVLSIGDTRYFVRQVPFEELPIGNYGLSESTVGREIWIRSKMNTKAADRDKEDVYYRLKDPSPEYRRFHIGFMWVADLAKHVADYLSAAVDTGRRVLFREFRSDFSAWLSKHHGASEAFTRWRQQLPGNDFRTAIVANLDVIYKEVYGLLDWRKTKSIYMWKEIRDYTAYPDTSKKTPSTPTSGASSPAPGKAAQIDKTIVTPYTYQLFNHLPCGMMMEAMAPSPRAEKLRTNLISAYKLESSPSPHTAAHQAHEKLTREVCVGDVISTTRDDDDGSHWAREVAAGFDDVDRWFGLVQKVHKLRDGKRCFDVIWLYRPVDTLCGSMKYPWNNELFLSDHCSCGDGCPKIKESEVLSIHDIHWGGAADTNAEFFCRQTYLTKPTTHRWVTFQQSHLRCNHQIEAFVHKVGDSLLISPENPDDLAEPYELVSGPDEENMVVLRRLFRRSQLEPNTNTPRNELVYSNETTSIDADRIHGKCLVRFFRRDEPLLPPYGRNGVGNAFFVTHHVDSLGQIVRMDNAPPTLRQGFNPSRQVPKLRGVDLFCGGGNFGRGLEEGGAIQMQWANDINVRAIHTYMANTLGEVHPFAGSIDDLQRLALEGKFSDKVPKIGTVDFVSAGSPCPGFSRLTVDKATPEQRKNQSLVAAFASFIDTYRPRYGLLENVLEIVQPRREKNEDVFCQLICALVGLGYQTHFFLLDAWSYGSPQSRSRVFLCFAAPGHKLPELPLHSHSHYQPVFRSKTLGKLPNNEPMGERLVMPTPFKFVGAAEANADLPDIADAKVDICIPFPDHRLAHGYTKYLRNQLSVIPTHPYGMNFTTTWNKGHGIMTKAERDFFPAAGLRVTQASSRAWSRCFPQQVMQTVTTVPSPADARIGRILHWSQNRILTVMEARRAQGFLDHEVILGQPKDQWRVVGNSVAREVSLALGLSFREAWLGSLVDGDEADPTLGQQPILNDMDITQLNTPPGPSSRSTPSAGADALGSSRPPKRPLESTLEVHLFVSKMAKTIADSE</sequence>
<keyword evidence="3 8" id="KW-0489">Methyltransferase</keyword>
<keyword evidence="7" id="KW-0539">Nucleus</keyword>
<evidence type="ECO:0000256" key="2">
    <source>
        <dbReference type="ARBA" id="ARBA00011975"/>
    </source>
</evidence>
<comment type="subcellular location">
    <subcellularLocation>
        <location evidence="1">Nucleus</location>
    </subcellularLocation>
</comment>